<keyword evidence="2" id="KW-1185">Reference proteome</keyword>
<dbReference type="AlphaFoldDB" id="A0A1Y0EMQ8"/>
<reference evidence="1 2" key="1">
    <citation type="submission" date="2017-05" db="EMBL/GenBank/DDBJ databases">
        <authorList>
            <person name="Song R."/>
            <person name="Chenine A.L."/>
            <person name="Ruprecht R.M."/>
        </authorList>
    </citation>
    <scope>NUCLEOTIDE SEQUENCE [LARGE SCALE GENOMIC DNA]</scope>
    <source>
        <strain evidence="1 2">DSM 26136</strain>
    </source>
</reference>
<gene>
    <name evidence="1" type="ORF">CCO03_08675</name>
</gene>
<evidence type="ECO:0000313" key="1">
    <source>
        <dbReference type="EMBL" id="ARU04741.1"/>
    </source>
</evidence>
<accession>A0A1Y0EMQ8</accession>
<name>A0A1Y0EMQ8_9BURK</name>
<dbReference type="EMBL" id="CP021455">
    <property type="protein sequence ID" value="ARU04741.1"/>
    <property type="molecule type" value="Genomic_DNA"/>
</dbReference>
<dbReference type="RefSeq" id="WP_087279916.1">
    <property type="nucleotide sequence ID" value="NZ_CP021455.1"/>
</dbReference>
<dbReference type="Proteomes" id="UP000196138">
    <property type="component" value="Chromosome"/>
</dbReference>
<sequence length="88" mass="10082">MASKQDGKILFDGEPASEKLAMSIRKKLALWLCPELGEQLNTCRTAWAKHYLDVSDFLDLGVMTDQEWAEVREMTVIADRIYFARDEA</sequence>
<organism evidence="1 2">
    <name type="scientific">Comamonas serinivorans</name>
    <dbReference type="NCBI Taxonomy" id="1082851"/>
    <lineage>
        <taxon>Bacteria</taxon>
        <taxon>Pseudomonadati</taxon>
        <taxon>Pseudomonadota</taxon>
        <taxon>Betaproteobacteria</taxon>
        <taxon>Burkholderiales</taxon>
        <taxon>Comamonadaceae</taxon>
        <taxon>Comamonas</taxon>
    </lineage>
</organism>
<dbReference type="KEGG" id="cser:CCO03_08675"/>
<proteinExistence type="predicted"/>
<protein>
    <submittedName>
        <fullName evidence="1">Uncharacterized protein</fullName>
    </submittedName>
</protein>
<evidence type="ECO:0000313" key="2">
    <source>
        <dbReference type="Proteomes" id="UP000196138"/>
    </source>
</evidence>